<organism evidence="7 8">
    <name type="scientific">Ignelater luminosus</name>
    <name type="common">Cucubano</name>
    <name type="synonym">Pyrophorus luminosus</name>
    <dbReference type="NCBI Taxonomy" id="2038154"/>
    <lineage>
        <taxon>Eukaryota</taxon>
        <taxon>Metazoa</taxon>
        <taxon>Ecdysozoa</taxon>
        <taxon>Arthropoda</taxon>
        <taxon>Hexapoda</taxon>
        <taxon>Insecta</taxon>
        <taxon>Pterygota</taxon>
        <taxon>Neoptera</taxon>
        <taxon>Endopterygota</taxon>
        <taxon>Coleoptera</taxon>
        <taxon>Polyphaga</taxon>
        <taxon>Elateriformia</taxon>
        <taxon>Elateroidea</taxon>
        <taxon>Elateridae</taxon>
        <taxon>Agrypninae</taxon>
        <taxon>Pyrophorini</taxon>
        <taxon>Ignelater</taxon>
    </lineage>
</organism>
<dbReference type="Gene3D" id="1.10.600.10">
    <property type="entry name" value="Farnesyl Diphosphate Synthase"/>
    <property type="match status" value="1"/>
</dbReference>
<sequence length="410" mass="47110">MFAKAVKECCFCSSRNIFKNELKRHFSKTASVLNSDCVSSRQQIRNPETITFMNSRIFSTSVNSNVAIPPALILASKEESQEFMSIFPDVVCDLTFNTDAQDLNQQFLRALEYNVARGKKYRGLLVVAAYKMIESPEHLTPENIRLANILGWCVEMLHSSFLMNYDLMTGEETRRGIPCWYKNADVKQKAMYDAIMIKFKLYSILKKYFSGHHCYVPTLDLFNDVVMETAMGKSLNVMSVVDEGPKLSSFTMNRYNAIVKYNLACYSFQLPVALAMYLAGKYDPEMHRQAKTVLLEIAHFFQVQDDFLDCFGDPETTGKIETDIRKGECTWLVVVALQRASPEQRKILEDHYGKPNPESEAAVRNLYEELDLPNTYLTYREKSLNLIHSHIQQIPKGVLDKLFFKFINKV</sequence>
<keyword evidence="8" id="KW-1185">Reference proteome</keyword>
<gene>
    <name evidence="7" type="ORF">ILUMI_10250</name>
</gene>
<dbReference type="PANTHER" id="PTHR11525:SF0">
    <property type="entry name" value="FARNESYL PYROPHOSPHATE SYNTHASE"/>
    <property type="match status" value="1"/>
</dbReference>
<keyword evidence="4" id="KW-0460">Magnesium</keyword>
<dbReference type="GO" id="GO:0045337">
    <property type="term" value="P:farnesyl diphosphate biosynthetic process"/>
    <property type="evidence" value="ECO:0007669"/>
    <property type="project" value="TreeGrafter"/>
</dbReference>
<evidence type="ECO:0000256" key="6">
    <source>
        <dbReference type="RuleBase" id="RU004466"/>
    </source>
</evidence>
<accession>A0A8K0CY95</accession>
<dbReference type="InterPro" id="IPR039702">
    <property type="entry name" value="FPS1-like"/>
</dbReference>
<dbReference type="GO" id="GO:0005737">
    <property type="term" value="C:cytoplasm"/>
    <property type="evidence" value="ECO:0007669"/>
    <property type="project" value="TreeGrafter"/>
</dbReference>
<keyword evidence="2 6" id="KW-0808">Transferase</keyword>
<dbReference type="GO" id="GO:0042811">
    <property type="term" value="P:pheromone biosynthetic process"/>
    <property type="evidence" value="ECO:0007669"/>
    <property type="project" value="UniProtKB-ARBA"/>
</dbReference>
<comment type="similarity">
    <text evidence="6">Belongs to the FPP/GGPP synthase family.</text>
</comment>
<comment type="pathway">
    <text evidence="5">Pheromone biosynthesis.</text>
</comment>
<dbReference type="GO" id="GO:0004337">
    <property type="term" value="F:(2E,6E)-farnesyl diphosphate synthase activity"/>
    <property type="evidence" value="ECO:0007669"/>
    <property type="project" value="TreeGrafter"/>
</dbReference>
<evidence type="ECO:0000256" key="3">
    <source>
        <dbReference type="ARBA" id="ARBA00022723"/>
    </source>
</evidence>
<dbReference type="AlphaFoldDB" id="A0A8K0CY95"/>
<keyword evidence="3" id="KW-0479">Metal-binding</keyword>
<name>A0A8K0CY95_IGNLU</name>
<proteinExistence type="inferred from homology"/>
<evidence type="ECO:0008006" key="9">
    <source>
        <dbReference type="Google" id="ProtNLM"/>
    </source>
</evidence>
<dbReference type="GO" id="GO:0004161">
    <property type="term" value="F:dimethylallyltranstransferase activity"/>
    <property type="evidence" value="ECO:0007669"/>
    <property type="project" value="TreeGrafter"/>
</dbReference>
<dbReference type="Proteomes" id="UP000801492">
    <property type="component" value="Unassembled WGS sequence"/>
</dbReference>
<dbReference type="InterPro" id="IPR008949">
    <property type="entry name" value="Isoprenoid_synthase_dom_sf"/>
</dbReference>
<dbReference type="CDD" id="cd00685">
    <property type="entry name" value="Trans_IPPS_HT"/>
    <property type="match status" value="1"/>
</dbReference>
<evidence type="ECO:0000313" key="8">
    <source>
        <dbReference type="Proteomes" id="UP000801492"/>
    </source>
</evidence>
<dbReference type="GO" id="GO:0046872">
    <property type="term" value="F:metal ion binding"/>
    <property type="evidence" value="ECO:0007669"/>
    <property type="project" value="UniProtKB-KW"/>
</dbReference>
<reference evidence="7" key="1">
    <citation type="submission" date="2019-08" db="EMBL/GenBank/DDBJ databases">
        <title>The genome of the North American firefly Photinus pyralis.</title>
        <authorList>
            <consortium name="Photinus pyralis genome working group"/>
            <person name="Fallon T.R."/>
            <person name="Sander Lower S.E."/>
            <person name="Weng J.-K."/>
        </authorList>
    </citation>
    <scope>NUCLEOTIDE SEQUENCE</scope>
    <source>
        <strain evidence="7">TRF0915ILg1</strain>
        <tissue evidence="7">Whole body</tissue>
    </source>
</reference>
<dbReference type="OrthoDB" id="10257492at2759"/>
<dbReference type="InterPro" id="IPR000092">
    <property type="entry name" value="Polyprenyl_synt"/>
</dbReference>
<dbReference type="PANTHER" id="PTHR11525">
    <property type="entry name" value="FARNESYL-PYROPHOSPHATE SYNTHETASE"/>
    <property type="match status" value="1"/>
</dbReference>
<evidence type="ECO:0000313" key="7">
    <source>
        <dbReference type="EMBL" id="KAF2895925.1"/>
    </source>
</evidence>
<evidence type="ECO:0000256" key="4">
    <source>
        <dbReference type="ARBA" id="ARBA00022842"/>
    </source>
</evidence>
<evidence type="ECO:0000256" key="1">
    <source>
        <dbReference type="ARBA" id="ARBA00001946"/>
    </source>
</evidence>
<comment type="caution">
    <text evidence="7">The sequence shown here is derived from an EMBL/GenBank/DDBJ whole genome shotgun (WGS) entry which is preliminary data.</text>
</comment>
<dbReference type="Pfam" id="PF00348">
    <property type="entry name" value="polyprenyl_synt"/>
    <property type="match status" value="1"/>
</dbReference>
<comment type="cofactor">
    <cofactor evidence="1">
        <name>Mg(2+)</name>
        <dbReference type="ChEBI" id="CHEBI:18420"/>
    </cofactor>
</comment>
<protein>
    <recommendedName>
        <fullName evidence="9">Farnesyl pyrophosphate synthase</fullName>
    </recommendedName>
</protein>
<dbReference type="EMBL" id="VTPC01005531">
    <property type="protein sequence ID" value="KAF2895925.1"/>
    <property type="molecule type" value="Genomic_DNA"/>
</dbReference>
<dbReference type="SUPFAM" id="SSF48576">
    <property type="entry name" value="Terpenoid synthases"/>
    <property type="match status" value="1"/>
</dbReference>
<evidence type="ECO:0000256" key="5">
    <source>
        <dbReference type="ARBA" id="ARBA00033740"/>
    </source>
</evidence>
<evidence type="ECO:0000256" key="2">
    <source>
        <dbReference type="ARBA" id="ARBA00022679"/>
    </source>
</evidence>